<feature type="domain" description="Sulfatase N-terminal" evidence="9">
    <location>
        <begin position="233"/>
        <end position="523"/>
    </location>
</feature>
<dbReference type="CDD" id="cd16017">
    <property type="entry name" value="LptA"/>
    <property type="match status" value="1"/>
</dbReference>
<dbReference type="OrthoDB" id="9786870at2"/>
<evidence type="ECO:0000256" key="8">
    <source>
        <dbReference type="SAM" id="Phobius"/>
    </source>
</evidence>
<dbReference type="NCBIfam" id="NF028537">
    <property type="entry name" value="P_eth_NH2_trans"/>
    <property type="match status" value="1"/>
</dbReference>
<proteinExistence type="predicted"/>
<feature type="transmembrane region" description="Helical" evidence="8">
    <location>
        <begin position="152"/>
        <end position="174"/>
    </location>
</feature>
<organism evidence="11 12">
    <name type="scientific">Glaesserella australis</name>
    <dbReference type="NCBI Taxonomy" id="2094024"/>
    <lineage>
        <taxon>Bacteria</taxon>
        <taxon>Pseudomonadati</taxon>
        <taxon>Pseudomonadota</taxon>
        <taxon>Gammaproteobacteria</taxon>
        <taxon>Pasteurellales</taxon>
        <taxon>Pasteurellaceae</taxon>
        <taxon>Glaesserella</taxon>
    </lineage>
</organism>
<evidence type="ECO:0000256" key="6">
    <source>
        <dbReference type="ARBA" id="ARBA00022989"/>
    </source>
</evidence>
<dbReference type="Pfam" id="PF00884">
    <property type="entry name" value="Sulfatase"/>
    <property type="match status" value="1"/>
</dbReference>
<keyword evidence="5 8" id="KW-0812">Transmembrane</keyword>
<evidence type="ECO:0000313" key="12">
    <source>
        <dbReference type="Proteomes" id="UP000248689"/>
    </source>
</evidence>
<dbReference type="InterPro" id="IPR040423">
    <property type="entry name" value="PEA_transferase"/>
</dbReference>
<evidence type="ECO:0000256" key="2">
    <source>
        <dbReference type="ARBA" id="ARBA00022475"/>
    </source>
</evidence>
<accession>A0A328C4I6</accession>
<reference evidence="12" key="1">
    <citation type="submission" date="2018-02" db="EMBL/GenBank/DDBJ databases">
        <title>Glaesserella australis sp. nov., isolated from the lungs of pigs.</title>
        <authorList>
            <person name="Turni C."/>
            <person name="Christensen H."/>
        </authorList>
    </citation>
    <scope>NUCLEOTIDE SEQUENCE [LARGE SCALE GENOMIC DNA]</scope>
    <source>
        <strain evidence="12">HS4635</strain>
    </source>
</reference>
<feature type="transmembrane region" description="Helical" evidence="8">
    <location>
        <begin position="47"/>
        <end position="68"/>
    </location>
</feature>
<feature type="domain" description="Phosphoethanolamine transferase N-terminal" evidence="10">
    <location>
        <begin position="58"/>
        <end position="208"/>
    </location>
</feature>
<protein>
    <submittedName>
        <fullName evidence="11">Phosphoethanolamine transferase</fullName>
    </submittedName>
</protein>
<dbReference type="InterPro" id="IPR058130">
    <property type="entry name" value="PEA_transf_C"/>
</dbReference>
<evidence type="ECO:0000259" key="9">
    <source>
        <dbReference type="Pfam" id="PF00884"/>
    </source>
</evidence>
<dbReference type="PANTHER" id="PTHR30443:SF0">
    <property type="entry name" value="PHOSPHOETHANOLAMINE TRANSFERASE EPTA"/>
    <property type="match status" value="1"/>
</dbReference>
<dbReference type="PANTHER" id="PTHR30443">
    <property type="entry name" value="INNER MEMBRANE PROTEIN"/>
    <property type="match status" value="1"/>
</dbReference>
<keyword evidence="2" id="KW-1003">Cell membrane</keyword>
<evidence type="ECO:0000256" key="5">
    <source>
        <dbReference type="ARBA" id="ARBA00022692"/>
    </source>
</evidence>
<dbReference type="RefSeq" id="WP_111748981.1">
    <property type="nucleotide sequence ID" value="NZ_PTPX01000001.1"/>
</dbReference>
<dbReference type="InterPro" id="IPR012549">
    <property type="entry name" value="EptA-like_N"/>
</dbReference>
<dbReference type="Proteomes" id="UP000248689">
    <property type="component" value="Unassembled WGS sequence"/>
</dbReference>
<evidence type="ECO:0000256" key="3">
    <source>
        <dbReference type="ARBA" id="ARBA00022519"/>
    </source>
</evidence>
<evidence type="ECO:0000259" key="10">
    <source>
        <dbReference type="Pfam" id="PF08019"/>
    </source>
</evidence>
<evidence type="ECO:0000256" key="4">
    <source>
        <dbReference type="ARBA" id="ARBA00022679"/>
    </source>
</evidence>
<dbReference type="EMBL" id="PTPX01000001">
    <property type="protein sequence ID" value="RAL19940.1"/>
    <property type="molecule type" value="Genomic_DNA"/>
</dbReference>
<evidence type="ECO:0000313" key="11">
    <source>
        <dbReference type="EMBL" id="RAL19940.1"/>
    </source>
</evidence>
<sequence>MFSFLPKWKLSSTTLNFIVSLYFTLALNLGFYEQVLVAQPLTWQPESYFLLTIPFVYFFALNIILNVLSIPYLHKIIIPLLILISAAISYNSLFFNIYFDVDMLNNVLQTNFAESSRTLTTSFLLWLFCLGIIPTLLYLSVKIEYKPWWKELLARLGSVMISVVVILGVAKFYYQDYASFFRNNKSLPYLITPSNFVASSIKKIRHHYRDNLPYTQLDLDAKLAKPDDYRHVTVLVVGETTRAQNWGLNGYARQTTPKLAARGDEIINFTDVNSCGTATAVSVPCMFSALTQDEFSNAKAYKQDNLLDILQCAGMDVMWLNNNSDCKGVCERVPTKNIIELNLPEFCRDGECLDNILLPEIEKALKESTNKDIVIVAHTMGSHGPTYYERYTDKEKVFTPTCDTNEINRCSNEELINTYDNGIVYLDQFLNNIISMLESHEKWESTLFYVSDHGESLGENGLYLHGAPYSIAPEYQTKVPMIMWFSKEWVKNEPFDLNCVRKNAKTKTYSHDNFFHSVIGTTDLNLSLSTYRKDLDILGQCRK</sequence>
<feature type="transmembrane region" description="Helical" evidence="8">
    <location>
        <begin position="12"/>
        <end position="32"/>
    </location>
</feature>
<keyword evidence="6 8" id="KW-1133">Transmembrane helix</keyword>
<dbReference type="GO" id="GO:0005886">
    <property type="term" value="C:plasma membrane"/>
    <property type="evidence" value="ECO:0007669"/>
    <property type="project" value="UniProtKB-SubCell"/>
</dbReference>
<dbReference type="Pfam" id="PF08019">
    <property type="entry name" value="EptA_B_N"/>
    <property type="match status" value="1"/>
</dbReference>
<name>A0A328C4I6_9PAST</name>
<dbReference type="Gene3D" id="3.40.720.10">
    <property type="entry name" value="Alkaline Phosphatase, subunit A"/>
    <property type="match status" value="1"/>
</dbReference>
<dbReference type="InterPro" id="IPR017850">
    <property type="entry name" value="Alkaline_phosphatase_core_sf"/>
</dbReference>
<dbReference type="SUPFAM" id="SSF53649">
    <property type="entry name" value="Alkaline phosphatase-like"/>
    <property type="match status" value="1"/>
</dbReference>
<feature type="transmembrane region" description="Helical" evidence="8">
    <location>
        <begin position="119"/>
        <end position="140"/>
    </location>
</feature>
<keyword evidence="3" id="KW-0997">Cell inner membrane</keyword>
<dbReference type="GO" id="GO:0016776">
    <property type="term" value="F:phosphotransferase activity, phosphate group as acceptor"/>
    <property type="evidence" value="ECO:0007669"/>
    <property type="project" value="TreeGrafter"/>
</dbReference>
<dbReference type="InterPro" id="IPR000917">
    <property type="entry name" value="Sulfatase_N"/>
</dbReference>
<evidence type="ECO:0000256" key="7">
    <source>
        <dbReference type="ARBA" id="ARBA00023136"/>
    </source>
</evidence>
<evidence type="ECO:0000256" key="1">
    <source>
        <dbReference type="ARBA" id="ARBA00004429"/>
    </source>
</evidence>
<keyword evidence="4 11" id="KW-0808">Transferase</keyword>
<comment type="subcellular location">
    <subcellularLocation>
        <location evidence="1">Cell inner membrane</location>
        <topology evidence="1">Multi-pass membrane protein</topology>
    </subcellularLocation>
</comment>
<feature type="transmembrane region" description="Helical" evidence="8">
    <location>
        <begin position="80"/>
        <end position="99"/>
    </location>
</feature>
<comment type="caution">
    <text evidence="11">The sequence shown here is derived from an EMBL/GenBank/DDBJ whole genome shotgun (WGS) entry which is preliminary data.</text>
</comment>
<dbReference type="GO" id="GO:0009244">
    <property type="term" value="P:lipopolysaccharide core region biosynthetic process"/>
    <property type="evidence" value="ECO:0007669"/>
    <property type="project" value="TreeGrafter"/>
</dbReference>
<keyword evidence="12" id="KW-1185">Reference proteome</keyword>
<gene>
    <name evidence="11" type="ORF">C5N92_00790</name>
</gene>
<dbReference type="AlphaFoldDB" id="A0A328C4I6"/>
<keyword evidence="7 8" id="KW-0472">Membrane</keyword>